<dbReference type="InterPro" id="IPR001849">
    <property type="entry name" value="PH_domain"/>
</dbReference>
<keyword evidence="3" id="KW-1185">Reference proteome</keyword>
<comment type="caution">
    <text evidence="2">The sequence shown here is derived from an EMBL/GenBank/DDBJ whole genome shotgun (WGS) entry which is preliminary data.</text>
</comment>
<proteinExistence type="predicted"/>
<dbReference type="Proteomes" id="UP000604046">
    <property type="component" value="Unassembled WGS sequence"/>
</dbReference>
<protein>
    <submittedName>
        <fullName evidence="2">Osm1 protein</fullName>
    </submittedName>
</protein>
<evidence type="ECO:0000313" key="2">
    <source>
        <dbReference type="EMBL" id="CAE7232636.1"/>
    </source>
</evidence>
<sequence>MSAKELKMERLDLSSNMACSLLCRWPAGAGPECAVVGKCILFNKTGLPLVARESEATAPVGILAPGKVAVLRAEVEVRVGTGGAQATEAPSSKLTLPSCTETLHCRVTAAVNETSKIFNWVEHAVTLKDGKLLLGLPNGSAPCAVWPLSTHSTATAAEPHMAAGEKDCFMLEDPGRGQPLLFRAPSRQAQVDWLSRLRETVAALKQEDETSITAGWDDAHGVCIRGRIPDGLFNAWCSDGIPVQVPDQGEFIITAGTAQAPLAMFLGVQVHPLMGLFTQSKGVTVTPRFVLRNASASYVQVLPALLPPNDANWPEVPSRSADIVEEHAGRILSIADFIAQDDEKEAIWVPPGASLALFHFPTRCQASDLRKGAKAVALRLPGRPLLQMISVKYKYPLALDRVSTGGFLPYRDKLVQLGRLPQSMRILAKEGRLLCLRGEYLKDFDFGEVVLSRPAEVWIGLPNTGTVEPAKWLLKEPWTKLSQAAPEVRIAEVEWR</sequence>
<accession>A0A812KMT9</accession>
<reference evidence="2" key="1">
    <citation type="submission" date="2021-02" db="EMBL/GenBank/DDBJ databases">
        <authorList>
            <person name="Dougan E. K."/>
            <person name="Rhodes N."/>
            <person name="Thang M."/>
            <person name="Chan C."/>
        </authorList>
    </citation>
    <scope>NUCLEOTIDE SEQUENCE</scope>
</reference>
<dbReference type="AlphaFoldDB" id="A0A812KMT9"/>
<dbReference type="SMART" id="SM00233">
    <property type="entry name" value="PH"/>
    <property type="match status" value="1"/>
</dbReference>
<dbReference type="OrthoDB" id="446475at2759"/>
<evidence type="ECO:0000313" key="3">
    <source>
        <dbReference type="Proteomes" id="UP000604046"/>
    </source>
</evidence>
<organism evidence="2 3">
    <name type="scientific">Symbiodinium natans</name>
    <dbReference type="NCBI Taxonomy" id="878477"/>
    <lineage>
        <taxon>Eukaryota</taxon>
        <taxon>Sar</taxon>
        <taxon>Alveolata</taxon>
        <taxon>Dinophyceae</taxon>
        <taxon>Suessiales</taxon>
        <taxon>Symbiodiniaceae</taxon>
        <taxon>Symbiodinium</taxon>
    </lineage>
</organism>
<gene>
    <name evidence="2" type="primary">osm1</name>
    <name evidence="2" type="ORF">SNAT2548_LOCUS9648</name>
</gene>
<dbReference type="SUPFAM" id="SSF50729">
    <property type="entry name" value="PH domain-like"/>
    <property type="match status" value="1"/>
</dbReference>
<feature type="domain" description="PH" evidence="1">
    <location>
        <begin position="97"/>
        <end position="204"/>
    </location>
</feature>
<evidence type="ECO:0000259" key="1">
    <source>
        <dbReference type="SMART" id="SM00233"/>
    </source>
</evidence>
<dbReference type="EMBL" id="CAJNDS010000768">
    <property type="protein sequence ID" value="CAE7232636.1"/>
    <property type="molecule type" value="Genomic_DNA"/>
</dbReference>
<name>A0A812KMT9_9DINO</name>